<dbReference type="Pfam" id="PF06574">
    <property type="entry name" value="FAD_syn"/>
    <property type="match status" value="1"/>
</dbReference>
<comment type="catalytic activity">
    <reaction evidence="12 14">
        <text>riboflavin + ATP = FMN + ADP + H(+)</text>
        <dbReference type="Rhea" id="RHEA:14357"/>
        <dbReference type="ChEBI" id="CHEBI:15378"/>
        <dbReference type="ChEBI" id="CHEBI:30616"/>
        <dbReference type="ChEBI" id="CHEBI:57986"/>
        <dbReference type="ChEBI" id="CHEBI:58210"/>
        <dbReference type="ChEBI" id="CHEBI:456216"/>
        <dbReference type="EC" id="2.7.1.26"/>
    </reaction>
</comment>
<name>A0AA96F5Z4_9MICO</name>
<keyword evidence="8 14" id="KW-0418">Kinase</keyword>
<evidence type="ECO:0000256" key="4">
    <source>
        <dbReference type="ARBA" id="ARBA00022643"/>
    </source>
</evidence>
<evidence type="ECO:0000256" key="2">
    <source>
        <dbReference type="ARBA" id="ARBA00005201"/>
    </source>
</evidence>
<dbReference type="InterPro" id="IPR015864">
    <property type="entry name" value="FAD_synthase"/>
</dbReference>
<dbReference type="GO" id="GO:0006747">
    <property type="term" value="P:FAD biosynthetic process"/>
    <property type="evidence" value="ECO:0007669"/>
    <property type="project" value="UniProtKB-UniRule"/>
</dbReference>
<dbReference type="InterPro" id="IPR014729">
    <property type="entry name" value="Rossmann-like_a/b/a_fold"/>
</dbReference>
<evidence type="ECO:0000256" key="8">
    <source>
        <dbReference type="ARBA" id="ARBA00022777"/>
    </source>
</evidence>
<dbReference type="PIRSF" id="PIRSF004491">
    <property type="entry name" value="FAD_Synth"/>
    <property type="match status" value="1"/>
</dbReference>
<reference evidence="16 17" key="1">
    <citation type="submission" date="2023-09" db="EMBL/GenBank/DDBJ databases">
        <title>Demequina sp. a novel bacteria isolated from Capsicum annuum.</title>
        <authorList>
            <person name="Humaira Z."/>
            <person name="Lee J."/>
            <person name="Cho D."/>
        </authorList>
    </citation>
    <scope>NUCLEOTIDE SEQUENCE [LARGE SCALE GENOMIC DNA]</scope>
    <source>
        <strain evidence="16 17">OYTSA14</strain>
    </source>
</reference>
<dbReference type="SMART" id="SM00904">
    <property type="entry name" value="Flavokinase"/>
    <property type="match status" value="1"/>
</dbReference>
<dbReference type="Gene3D" id="3.40.50.620">
    <property type="entry name" value="HUPs"/>
    <property type="match status" value="1"/>
</dbReference>
<dbReference type="GO" id="GO:0009398">
    <property type="term" value="P:FMN biosynthetic process"/>
    <property type="evidence" value="ECO:0007669"/>
    <property type="project" value="UniProtKB-UniRule"/>
</dbReference>
<keyword evidence="5 14" id="KW-0808">Transferase</keyword>
<dbReference type="AlphaFoldDB" id="A0AA96F5Z4"/>
<dbReference type="NCBIfam" id="TIGR00083">
    <property type="entry name" value="ribF"/>
    <property type="match status" value="1"/>
</dbReference>
<dbReference type="EC" id="2.7.7.2" evidence="14"/>
<keyword evidence="17" id="KW-1185">Reference proteome</keyword>
<evidence type="ECO:0000313" key="16">
    <source>
        <dbReference type="EMBL" id="WNM23402.1"/>
    </source>
</evidence>
<dbReference type="GO" id="GO:0008531">
    <property type="term" value="F:riboflavin kinase activity"/>
    <property type="evidence" value="ECO:0007669"/>
    <property type="project" value="UniProtKB-UniRule"/>
</dbReference>
<evidence type="ECO:0000256" key="14">
    <source>
        <dbReference type="PIRNR" id="PIRNR004491"/>
    </source>
</evidence>
<dbReference type="EC" id="2.7.1.26" evidence="14"/>
<evidence type="ECO:0000256" key="12">
    <source>
        <dbReference type="ARBA" id="ARBA00047880"/>
    </source>
</evidence>
<comment type="similarity">
    <text evidence="14">Belongs to the ribF family.</text>
</comment>
<dbReference type="Gene3D" id="2.40.30.30">
    <property type="entry name" value="Riboflavin kinase-like"/>
    <property type="match status" value="1"/>
</dbReference>
<dbReference type="NCBIfam" id="NF004160">
    <property type="entry name" value="PRK05627.1-3"/>
    <property type="match status" value="1"/>
</dbReference>
<evidence type="ECO:0000256" key="9">
    <source>
        <dbReference type="ARBA" id="ARBA00022827"/>
    </source>
</evidence>
<dbReference type="InterPro" id="IPR023465">
    <property type="entry name" value="Riboflavin_kinase_dom_sf"/>
</dbReference>
<keyword evidence="7 14" id="KW-0547">Nucleotide-binding</keyword>
<keyword evidence="9 14" id="KW-0274">FAD</keyword>
<feature type="domain" description="Riboflavin kinase" evidence="15">
    <location>
        <begin position="189"/>
        <end position="325"/>
    </location>
</feature>
<dbReference type="EMBL" id="CP134879">
    <property type="protein sequence ID" value="WNM23402.1"/>
    <property type="molecule type" value="Genomic_DNA"/>
</dbReference>
<dbReference type="InterPro" id="IPR002606">
    <property type="entry name" value="Riboflavin_kinase_bac"/>
</dbReference>
<evidence type="ECO:0000256" key="3">
    <source>
        <dbReference type="ARBA" id="ARBA00022630"/>
    </source>
</evidence>
<dbReference type="CDD" id="cd02064">
    <property type="entry name" value="FAD_synthetase_N"/>
    <property type="match status" value="1"/>
</dbReference>
<evidence type="ECO:0000256" key="10">
    <source>
        <dbReference type="ARBA" id="ARBA00022840"/>
    </source>
</evidence>
<dbReference type="SUPFAM" id="SSF82114">
    <property type="entry name" value="Riboflavin kinase-like"/>
    <property type="match status" value="1"/>
</dbReference>
<keyword evidence="6 14" id="KW-0548">Nucleotidyltransferase</keyword>
<evidence type="ECO:0000256" key="7">
    <source>
        <dbReference type="ARBA" id="ARBA00022741"/>
    </source>
</evidence>
<evidence type="ECO:0000256" key="1">
    <source>
        <dbReference type="ARBA" id="ARBA00004726"/>
    </source>
</evidence>
<organism evidence="16 17">
    <name type="scientific">Demequina capsici</name>
    <dbReference type="NCBI Taxonomy" id="3075620"/>
    <lineage>
        <taxon>Bacteria</taxon>
        <taxon>Bacillati</taxon>
        <taxon>Actinomycetota</taxon>
        <taxon>Actinomycetes</taxon>
        <taxon>Micrococcales</taxon>
        <taxon>Demequinaceae</taxon>
        <taxon>Demequina</taxon>
    </lineage>
</organism>
<dbReference type="RefSeq" id="WP_313496287.1">
    <property type="nucleotide sequence ID" value="NZ_CP134879.1"/>
</dbReference>
<dbReference type="SUPFAM" id="SSF52374">
    <property type="entry name" value="Nucleotidylyl transferase"/>
    <property type="match status" value="1"/>
</dbReference>
<dbReference type="InterPro" id="IPR023468">
    <property type="entry name" value="Riboflavin_kinase"/>
</dbReference>
<dbReference type="FunFam" id="3.40.50.620:FF:000021">
    <property type="entry name" value="Riboflavin biosynthesis protein"/>
    <property type="match status" value="1"/>
</dbReference>
<gene>
    <name evidence="16" type="ORF">RN606_08475</name>
</gene>
<keyword evidence="4 14" id="KW-0288">FMN</keyword>
<proteinExistence type="inferred from homology"/>
<comment type="pathway">
    <text evidence="2 14">Cofactor biosynthesis; FMN biosynthesis; FMN from riboflavin (ATP route): step 1/1.</text>
</comment>
<evidence type="ECO:0000256" key="13">
    <source>
        <dbReference type="ARBA" id="ARBA00049494"/>
    </source>
</evidence>
<dbReference type="InterPro" id="IPR015865">
    <property type="entry name" value="Riboflavin_kinase_bac/euk"/>
</dbReference>
<dbReference type="GO" id="GO:0005524">
    <property type="term" value="F:ATP binding"/>
    <property type="evidence" value="ECO:0007669"/>
    <property type="project" value="UniProtKB-UniRule"/>
</dbReference>
<protein>
    <recommendedName>
        <fullName evidence="14">Riboflavin biosynthesis protein</fullName>
    </recommendedName>
    <domain>
        <recommendedName>
            <fullName evidence="14">Riboflavin kinase</fullName>
            <ecNumber evidence="14">2.7.1.26</ecNumber>
        </recommendedName>
        <alternativeName>
            <fullName evidence="14">Flavokinase</fullName>
        </alternativeName>
    </domain>
    <domain>
        <recommendedName>
            <fullName evidence="14">FMN adenylyltransferase</fullName>
            <ecNumber evidence="14">2.7.7.2</ecNumber>
        </recommendedName>
        <alternativeName>
            <fullName evidence="14">FAD pyrophosphorylase</fullName>
        </alternativeName>
        <alternativeName>
            <fullName evidence="14">FAD synthase</fullName>
        </alternativeName>
    </domain>
</protein>
<sequence>MTDMQVWRALDEVPSDLGPTVVTIGNFDGVHRGHRAVLSRMVADARERGMRAAAITFDPHPRAVHDPAHPPELITGVEDRLERLAQTGLDGVLLLRYTLDFAQQTPEDFVRTHLVDGLGAAVVVVGRDTKFGRGNAGDVDTMRELGSKLGFEVEVLADAGDTDARGRRWSSTWVRELLEDGRVHDAEDVLGCPHRLRGTVVHGDKLGRTIGFPTANIAVDAGMIPRHGVYAGWLTVLDGGGNPRAAERLGVRMPAAISLGINYTVGGDSLRVEAYVIDGVDLDLYDARVALDLVAWRRPMLDFGSVEALTDALAEDVAWSRDALGVPAR</sequence>
<dbReference type="PANTHER" id="PTHR22749:SF6">
    <property type="entry name" value="RIBOFLAVIN KINASE"/>
    <property type="match status" value="1"/>
</dbReference>
<dbReference type="PANTHER" id="PTHR22749">
    <property type="entry name" value="RIBOFLAVIN KINASE/FMN ADENYLYLTRANSFERASE"/>
    <property type="match status" value="1"/>
</dbReference>
<keyword evidence="11" id="KW-0511">Multifunctional enzyme</keyword>
<dbReference type="Proteomes" id="UP001304125">
    <property type="component" value="Chromosome"/>
</dbReference>
<evidence type="ECO:0000256" key="5">
    <source>
        <dbReference type="ARBA" id="ARBA00022679"/>
    </source>
</evidence>
<evidence type="ECO:0000313" key="17">
    <source>
        <dbReference type="Proteomes" id="UP001304125"/>
    </source>
</evidence>
<evidence type="ECO:0000256" key="11">
    <source>
        <dbReference type="ARBA" id="ARBA00023268"/>
    </source>
</evidence>
<evidence type="ECO:0000259" key="15">
    <source>
        <dbReference type="SMART" id="SM00904"/>
    </source>
</evidence>
<dbReference type="Pfam" id="PF01687">
    <property type="entry name" value="Flavokinase"/>
    <property type="match status" value="1"/>
</dbReference>
<dbReference type="GO" id="GO:0009231">
    <property type="term" value="P:riboflavin biosynthetic process"/>
    <property type="evidence" value="ECO:0007669"/>
    <property type="project" value="InterPro"/>
</dbReference>
<keyword evidence="3 14" id="KW-0285">Flavoprotein</keyword>
<dbReference type="GO" id="GO:0003919">
    <property type="term" value="F:FMN adenylyltransferase activity"/>
    <property type="evidence" value="ECO:0007669"/>
    <property type="project" value="UniProtKB-UniRule"/>
</dbReference>
<comment type="pathway">
    <text evidence="1 14">Cofactor biosynthesis; FAD biosynthesis; FAD from FMN: step 1/1.</text>
</comment>
<keyword evidence="10 14" id="KW-0067">ATP-binding</keyword>
<evidence type="ECO:0000256" key="6">
    <source>
        <dbReference type="ARBA" id="ARBA00022695"/>
    </source>
</evidence>
<comment type="catalytic activity">
    <reaction evidence="13 14">
        <text>FMN + ATP + H(+) = FAD + diphosphate</text>
        <dbReference type="Rhea" id="RHEA:17237"/>
        <dbReference type="ChEBI" id="CHEBI:15378"/>
        <dbReference type="ChEBI" id="CHEBI:30616"/>
        <dbReference type="ChEBI" id="CHEBI:33019"/>
        <dbReference type="ChEBI" id="CHEBI:57692"/>
        <dbReference type="ChEBI" id="CHEBI:58210"/>
        <dbReference type="EC" id="2.7.7.2"/>
    </reaction>
</comment>
<accession>A0AA96F5Z4</accession>